<dbReference type="SUPFAM" id="SSF160379">
    <property type="entry name" value="SP0830-like"/>
    <property type="match status" value="1"/>
</dbReference>
<dbReference type="Pfam" id="PF08002">
    <property type="entry name" value="DUF1697"/>
    <property type="match status" value="1"/>
</dbReference>
<dbReference type="InterPro" id="IPR012545">
    <property type="entry name" value="DUF1697"/>
</dbReference>
<dbReference type="PIRSF" id="PIRSF008502">
    <property type="entry name" value="UCP008502"/>
    <property type="match status" value="1"/>
</dbReference>
<protein>
    <submittedName>
        <fullName evidence="1">DUF1697 domain-containing protein</fullName>
    </submittedName>
</protein>
<comment type="caution">
    <text evidence="1">The sequence shown here is derived from an EMBL/GenBank/DDBJ whole genome shotgun (WGS) entry which is preliminary data.</text>
</comment>
<organism evidence="1 2">
    <name type="scientific">Tumebacillus lacus</name>
    <dbReference type="NCBI Taxonomy" id="2995335"/>
    <lineage>
        <taxon>Bacteria</taxon>
        <taxon>Bacillati</taxon>
        <taxon>Bacillota</taxon>
        <taxon>Bacilli</taxon>
        <taxon>Bacillales</taxon>
        <taxon>Alicyclobacillaceae</taxon>
        <taxon>Tumebacillus</taxon>
    </lineage>
</organism>
<evidence type="ECO:0000313" key="1">
    <source>
        <dbReference type="EMBL" id="MCX7569308.1"/>
    </source>
</evidence>
<name>A0ABT3WXA1_9BACL</name>
<dbReference type="RefSeq" id="WP_267150554.1">
    <property type="nucleotide sequence ID" value="NZ_JAPMLT010000002.1"/>
</dbReference>
<accession>A0ABT3WXA1</accession>
<evidence type="ECO:0000313" key="2">
    <source>
        <dbReference type="Proteomes" id="UP001208017"/>
    </source>
</evidence>
<sequence>MTIYLALLRGINVGGHKKIKMADLKQTLESIGLSRVQTYIQSGNVLFESAEEPVRLQTKIEEEIHRVFGFQVPVMLRTSAELQRVLDHCPYSPDSLAEGDSIHVSFLTAAPTQAEIEKLPDLSDETDEYLLLGREIYYLFHQRMPDSKLPIKLQKLGAPATVRNWNTVTKLAALAKAMDSSIS</sequence>
<dbReference type="EMBL" id="JAPMLT010000002">
    <property type="protein sequence ID" value="MCX7569308.1"/>
    <property type="molecule type" value="Genomic_DNA"/>
</dbReference>
<dbReference type="Gene3D" id="3.30.70.1280">
    <property type="entry name" value="SP0830-like domains"/>
    <property type="match status" value="1"/>
</dbReference>
<reference evidence="1 2" key="1">
    <citation type="submission" date="2022-11" db="EMBL/GenBank/DDBJ databases">
        <title>Study of microbial diversity in lake waters.</title>
        <authorList>
            <person name="Zhang J."/>
        </authorList>
    </citation>
    <scope>NUCLEOTIDE SEQUENCE [LARGE SCALE GENOMIC DNA]</scope>
    <source>
        <strain evidence="1 2">DT12</strain>
    </source>
</reference>
<dbReference type="Proteomes" id="UP001208017">
    <property type="component" value="Unassembled WGS sequence"/>
</dbReference>
<keyword evidence="2" id="KW-1185">Reference proteome</keyword>
<proteinExistence type="predicted"/>
<dbReference type="PANTHER" id="PTHR36439">
    <property type="entry name" value="BLL4334 PROTEIN"/>
    <property type="match status" value="1"/>
</dbReference>
<dbReference type="PANTHER" id="PTHR36439:SF1">
    <property type="entry name" value="DUF1697 DOMAIN-CONTAINING PROTEIN"/>
    <property type="match status" value="1"/>
</dbReference>
<gene>
    <name evidence="1" type="ORF">OS242_04985</name>
</gene>